<organism evidence="1 2">
    <name type="scientific">Flavobacterium limnosediminis JC2902</name>
    <dbReference type="NCBI Taxonomy" id="1341181"/>
    <lineage>
        <taxon>Bacteria</taxon>
        <taxon>Pseudomonadati</taxon>
        <taxon>Bacteroidota</taxon>
        <taxon>Flavobacteriia</taxon>
        <taxon>Flavobacteriales</taxon>
        <taxon>Flavobacteriaceae</taxon>
        <taxon>Flavobacterium</taxon>
    </lineage>
</organism>
<sequence length="42" mass="4880">MNRSDETKIKRNDVLALFENKGNFVSCHNQKSSHLTEKFALE</sequence>
<proteinExistence type="predicted"/>
<dbReference type="PATRIC" id="fig|1341181.4.peg.401"/>
<keyword evidence="2" id="KW-1185">Reference proteome</keyword>
<reference evidence="1 2" key="1">
    <citation type="submission" date="2013-08" db="EMBL/GenBank/DDBJ databases">
        <title>Flavobacterium limnosediminis JC2902 genome sequencing.</title>
        <authorList>
            <person name="Lee K."/>
            <person name="Yi H."/>
            <person name="Park S."/>
            <person name="Chun J."/>
        </authorList>
    </citation>
    <scope>NUCLEOTIDE SEQUENCE [LARGE SCALE GENOMIC DNA]</scope>
    <source>
        <strain evidence="1 2">JC2902</strain>
    </source>
</reference>
<evidence type="ECO:0000313" key="1">
    <source>
        <dbReference type="EMBL" id="ESU29928.1"/>
    </source>
</evidence>
<accession>V6ST86</accession>
<dbReference type="STRING" id="1341181.FLJC2902T_04090"/>
<evidence type="ECO:0000313" key="2">
    <source>
        <dbReference type="Proteomes" id="UP000018004"/>
    </source>
</evidence>
<name>V6ST86_9FLAO</name>
<dbReference type="Proteomes" id="UP000018004">
    <property type="component" value="Unassembled WGS sequence"/>
</dbReference>
<dbReference type="EMBL" id="AVGG01000001">
    <property type="protein sequence ID" value="ESU29928.1"/>
    <property type="molecule type" value="Genomic_DNA"/>
</dbReference>
<protein>
    <submittedName>
        <fullName evidence="1">Uncharacterized protein</fullName>
    </submittedName>
</protein>
<gene>
    <name evidence="1" type="ORF">FLJC2902T_04090</name>
</gene>
<dbReference type="AlphaFoldDB" id="V6ST86"/>
<comment type="caution">
    <text evidence="1">The sequence shown here is derived from an EMBL/GenBank/DDBJ whole genome shotgun (WGS) entry which is preliminary data.</text>
</comment>